<evidence type="ECO:0000256" key="4">
    <source>
        <dbReference type="ARBA" id="ARBA00022538"/>
    </source>
</evidence>
<dbReference type="Proteomes" id="UP000242913">
    <property type="component" value="Unassembled WGS sequence"/>
</dbReference>
<keyword evidence="9 12" id="KW-0406">Ion transport</keyword>
<feature type="transmembrane region" description="Helical" evidence="13">
    <location>
        <begin position="124"/>
        <end position="144"/>
    </location>
</feature>
<evidence type="ECO:0000256" key="5">
    <source>
        <dbReference type="ARBA" id="ARBA00022692"/>
    </source>
</evidence>
<evidence type="ECO:0000256" key="12">
    <source>
        <dbReference type="RuleBase" id="RU003857"/>
    </source>
</evidence>
<feature type="transmembrane region" description="Helical" evidence="13">
    <location>
        <begin position="191"/>
        <end position="211"/>
    </location>
</feature>
<dbReference type="PANTHER" id="PTHR11003">
    <property type="entry name" value="POTASSIUM CHANNEL, SUBFAMILY K"/>
    <property type="match status" value="1"/>
</dbReference>
<dbReference type="Pfam" id="PF07885">
    <property type="entry name" value="Ion_trans_2"/>
    <property type="match status" value="2"/>
</dbReference>
<feature type="domain" description="Potassium channel" evidence="14">
    <location>
        <begin position="198"/>
        <end position="274"/>
    </location>
</feature>
<dbReference type="GO" id="GO:0030322">
    <property type="term" value="P:stabilization of membrane potential"/>
    <property type="evidence" value="ECO:0007669"/>
    <property type="project" value="TreeGrafter"/>
</dbReference>
<dbReference type="GO" id="GO:0015271">
    <property type="term" value="F:outward rectifier potassium channel activity"/>
    <property type="evidence" value="ECO:0007669"/>
    <property type="project" value="TreeGrafter"/>
</dbReference>
<evidence type="ECO:0000256" key="1">
    <source>
        <dbReference type="ARBA" id="ARBA00004141"/>
    </source>
</evidence>
<evidence type="ECO:0000256" key="6">
    <source>
        <dbReference type="ARBA" id="ARBA00022826"/>
    </source>
</evidence>
<evidence type="ECO:0000256" key="13">
    <source>
        <dbReference type="SAM" id="Phobius"/>
    </source>
</evidence>
<keyword evidence="7" id="KW-0630">Potassium</keyword>
<proteinExistence type="inferred from homology"/>
<dbReference type="InterPro" id="IPR003280">
    <property type="entry name" value="2pore_dom_K_chnl"/>
</dbReference>
<dbReference type="GO" id="GO:0022841">
    <property type="term" value="F:potassium ion leak channel activity"/>
    <property type="evidence" value="ECO:0007669"/>
    <property type="project" value="TreeGrafter"/>
</dbReference>
<feature type="domain" description="Potassium channel" evidence="14">
    <location>
        <begin position="121"/>
        <end position="178"/>
    </location>
</feature>
<keyword evidence="11 12" id="KW-0407">Ion channel</keyword>
<comment type="similarity">
    <text evidence="2 12">Belongs to the two pore domain potassium channel (TC 1.A.1.8) family.</text>
</comment>
<dbReference type="OrthoDB" id="297496at2759"/>
<reference evidence="15 16" key="1">
    <citation type="submission" date="2015-12" db="EMBL/GenBank/DDBJ databases">
        <title>Draft genome of the nematode, Onchocerca flexuosa.</title>
        <authorList>
            <person name="Mitreva M."/>
        </authorList>
    </citation>
    <scope>NUCLEOTIDE SEQUENCE [LARGE SCALE GENOMIC DNA]</scope>
    <source>
        <strain evidence="15">Red Deer</strain>
    </source>
</reference>
<keyword evidence="3 12" id="KW-0813">Transport</keyword>
<dbReference type="EMBL" id="KZ269989">
    <property type="protein sequence ID" value="OZC10020.1"/>
    <property type="molecule type" value="Genomic_DNA"/>
</dbReference>
<keyword evidence="8 13" id="KW-1133">Transmembrane helix</keyword>
<comment type="subcellular location">
    <subcellularLocation>
        <location evidence="1">Membrane</location>
        <topology evidence="1">Multi-pass membrane protein</topology>
    </subcellularLocation>
</comment>
<feature type="transmembrane region" description="Helical" evidence="13">
    <location>
        <begin position="151"/>
        <end position="171"/>
    </location>
</feature>
<accession>A0A238BZ62</accession>
<evidence type="ECO:0000259" key="14">
    <source>
        <dbReference type="Pfam" id="PF07885"/>
    </source>
</evidence>
<evidence type="ECO:0000256" key="7">
    <source>
        <dbReference type="ARBA" id="ARBA00022958"/>
    </source>
</evidence>
<keyword evidence="6" id="KW-0631">Potassium channel</keyword>
<evidence type="ECO:0000256" key="11">
    <source>
        <dbReference type="ARBA" id="ARBA00023303"/>
    </source>
</evidence>
<dbReference type="AlphaFoldDB" id="A0A238BZ62"/>
<keyword evidence="16" id="KW-1185">Reference proteome</keyword>
<evidence type="ECO:0000256" key="9">
    <source>
        <dbReference type="ARBA" id="ARBA00023065"/>
    </source>
</evidence>
<dbReference type="Gene3D" id="1.10.287.70">
    <property type="match status" value="1"/>
</dbReference>
<dbReference type="PANTHER" id="PTHR11003:SF288">
    <property type="entry name" value="POTASSIUM CHANNEL DOMAIN-CONTAINING PROTEIN"/>
    <property type="match status" value="1"/>
</dbReference>
<evidence type="ECO:0000313" key="15">
    <source>
        <dbReference type="EMBL" id="OZC10020.1"/>
    </source>
</evidence>
<dbReference type="PRINTS" id="PR01095">
    <property type="entry name" value="TASKCHANNEL"/>
</dbReference>
<keyword evidence="10 13" id="KW-0472">Membrane</keyword>
<dbReference type="InterPro" id="IPR003092">
    <property type="entry name" value="2pore_dom_K_chnl_TASK"/>
</dbReference>
<feature type="transmembrane region" description="Helical" evidence="13">
    <location>
        <begin position="255"/>
        <end position="278"/>
    </location>
</feature>
<organism evidence="15 16">
    <name type="scientific">Onchocerca flexuosa</name>
    <dbReference type="NCBI Taxonomy" id="387005"/>
    <lineage>
        <taxon>Eukaryota</taxon>
        <taxon>Metazoa</taxon>
        <taxon>Ecdysozoa</taxon>
        <taxon>Nematoda</taxon>
        <taxon>Chromadorea</taxon>
        <taxon>Rhabditida</taxon>
        <taxon>Spirurina</taxon>
        <taxon>Spiruromorpha</taxon>
        <taxon>Filarioidea</taxon>
        <taxon>Onchocercidae</taxon>
        <taxon>Onchocerca</taxon>
    </lineage>
</organism>
<evidence type="ECO:0000256" key="2">
    <source>
        <dbReference type="ARBA" id="ARBA00006666"/>
    </source>
</evidence>
<evidence type="ECO:0000256" key="3">
    <source>
        <dbReference type="ARBA" id="ARBA00022448"/>
    </source>
</evidence>
<dbReference type="GO" id="GO:0005886">
    <property type="term" value="C:plasma membrane"/>
    <property type="evidence" value="ECO:0007669"/>
    <property type="project" value="TreeGrafter"/>
</dbReference>
<evidence type="ECO:0000256" key="10">
    <source>
        <dbReference type="ARBA" id="ARBA00023136"/>
    </source>
</evidence>
<name>A0A238BZ62_9BILA</name>
<evidence type="ECO:0000256" key="8">
    <source>
        <dbReference type="ARBA" id="ARBA00022989"/>
    </source>
</evidence>
<protein>
    <recommendedName>
        <fullName evidence="14">Potassium channel domain-containing protein</fullName>
    </recommendedName>
</protein>
<feature type="transmembrane region" description="Helical" evidence="13">
    <location>
        <begin position="218"/>
        <end position="235"/>
    </location>
</feature>
<keyword evidence="4" id="KW-0633">Potassium transport</keyword>
<dbReference type="PRINTS" id="PR01333">
    <property type="entry name" value="2POREKCHANEL"/>
</dbReference>
<gene>
    <name evidence="15" type="ORF">X798_02866</name>
</gene>
<dbReference type="InterPro" id="IPR013099">
    <property type="entry name" value="K_chnl_dom"/>
</dbReference>
<dbReference type="SUPFAM" id="SSF81324">
    <property type="entry name" value="Voltage-gated potassium channels"/>
    <property type="match status" value="2"/>
</dbReference>
<sequence>MKTLRSNIAANLKSMRAHSQMLRATAAHVGIISGAITYVFVGAALFLYLERPTEIVSRQYHLVNYEKTKLKFLRAVAADNLTENDLYVLSSRYIEEIFDFYKNSQAARTFEAHYLSNGMQEDQWTVNSAILFAATTVIPVGYGYVTPITKIGRFIVIIYALIGAPLVLITITDIGKFFSLYFMRVLSESVAGLFFLGFLVAYLFIGALLFAISAGITYLEAAYFSITSVFTIGYGDTQATKNWRSDMPPVPVPYLILYIIIGVILLTITIEVLAAGAINHIHYMGRHMARTVDIRRNLNVDLKQIESFVHLSLIFGMAKTDPNDEETILTSCKINAPFSPADDDLKFVDEDVSERFFQAFVDQVRQETALR</sequence>
<keyword evidence="5 12" id="KW-0812">Transmembrane</keyword>
<evidence type="ECO:0000313" key="16">
    <source>
        <dbReference type="Proteomes" id="UP000242913"/>
    </source>
</evidence>
<feature type="transmembrane region" description="Helical" evidence="13">
    <location>
        <begin position="21"/>
        <end position="49"/>
    </location>
</feature>